<dbReference type="InterPro" id="IPR021971">
    <property type="entry name" value="Salp15"/>
</dbReference>
<evidence type="ECO:0000256" key="4">
    <source>
        <dbReference type="ARBA" id="ARBA00023180"/>
    </source>
</evidence>
<dbReference type="GO" id="GO:0005576">
    <property type="term" value="C:extracellular region"/>
    <property type="evidence" value="ECO:0007669"/>
    <property type="project" value="UniProtKB-SubCell"/>
</dbReference>
<evidence type="ECO:0000256" key="3">
    <source>
        <dbReference type="ARBA" id="ARBA00022729"/>
    </source>
</evidence>
<feature type="signal peptide" evidence="6">
    <location>
        <begin position="1"/>
        <end position="32"/>
    </location>
</feature>
<keyword evidence="2" id="KW-0964">Secreted</keyword>
<keyword evidence="4" id="KW-0325">Glycoprotein</keyword>
<dbReference type="Pfam" id="PF12115">
    <property type="entry name" value="Salp15"/>
    <property type="match status" value="1"/>
</dbReference>
<protein>
    <submittedName>
        <fullName evidence="7">Putative salp15</fullName>
    </submittedName>
</protein>
<comment type="similarity">
    <text evidence="5">Belongs to the salp15 family.</text>
</comment>
<name>A0A0K8R3N8_IXORI</name>
<evidence type="ECO:0000256" key="2">
    <source>
        <dbReference type="ARBA" id="ARBA00022525"/>
    </source>
</evidence>
<organism evidence="7">
    <name type="scientific">Ixodes ricinus</name>
    <name type="common">Common tick</name>
    <name type="synonym">Acarus ricinus</name>
    <dbReference type="NCBI Taxonomy" id="34613"/>
    <lineage>
        <taxon>Eukaryota</taxon>
        <taxon>Metazoa</taxon>
        <taxon>Ecdysozoa</taxon>
        <taxon>Arthropoda</taxon>
        <taxon>Chelicerata</taxon>
        <taxon>Arachnida</taxon>
        <taxon>Acari</taxon>
        <taxon>Parasitiformes</taxon>
        <taxon>Ixodida</taxon>
        <taxon>Ixodoidea</taxon>
        <taxon>Ixodidae</taxon>
        <taxon>Ixodinae</taxon>
        <taxon>Ixodes</taxon>
    </lineage>
</organism>
<reference evidence="7" key="1">
    <citation type="submission" date="2012-12" db="EMBL/GenBank/DDBJ databases">
        <title>Identification and characterization of a phenylalanine ammonia-lyase gene family in Isatis indigotica Fort.</title>
        <authorList>
            <person name="Liu Q."/>
            <person name="Chen J."/>
            <person name="Zhou X."/>
            <person name="Di P."/>
            <person name="Xiao Y."/>
            <person name="Xuan H."/>
            <person name="Zhang L."/>
            <person name="Chen W."/>
        </authorList>
    </citation>
    <scope>NUCLEOTIDE SEQUENCE</scope>
    <source>
        <tissue evidence="7">Salivary gland</tissue>
    </source>
</reference>
<sequence length="130" mass="14464">MKNTGHLFFIMRTTRLTLAMFVLFTICKPTVAGVAVRGAENMAPTCETKIKDRCKSTSPGDLTEITVKLRECKVICTYRPHSEPDSVVVNDMLLRNRKHEHITLPEGIPCAYGAKCDNKGTCVCESCNKI</sequence>
<comment type="subcellular location">
    <subcellularLocation>
        <location evidence="1">Secreted</location>
    </subcellularLocation>
</comment>
<dbReference type="EMBL" id="GADI01008046">
    <property type="protein sequence ID" value="JAA65762.1"/>
    <property type="molecule type" value="mRNA"/>
</dbReference>
<evidence type="ECO:0000256" key="5">
    <source>
        <dbReference type="ARBA" id="ARBA00034321"/>
    </source>
</evidence>
<dbReference type="AlphaFoldDB" id="A0A0K8R3N8"/>
<evidence type="ECO:0000256" key="6">
    <source>
        <dbReference type="SAM" id="SignalP"/>
    </source>
</evidence>
<evidence type="ECO:0000313" key="7">
    <source>
        <dbReference type="EMBL" id="JAA65762.1"/>
    </source>
</evidence>
<evidence type="ECO:0000256" key="1">
    <source>
        <dbReference type="ARBA" id="ARBA00004613"/>
    </source>
</evidence>
<proteinExistence type="evidence at transcript level"/>
<keyword evidence="3 6" id="KW-0732">Signal</keyword>
<accession>A0A0K8R3N8</accession>
<feature type="chain" id="PRO_5005516026" evidence="6">
    <location>
        <begin position="33"/>
        <end position="130"/>
    </location>
</feature>